<sequence length="185" mass="21217">MTEHLQVDSIATDAGDARPALALSADENADLCAGCTKCCSYITVEIDKPRTPREYDQWLWAIMHRNVSLFVERPERWFVCFEAPCENLNDAGRCGIYGRHPVLCREYDPRECERRLPLADIRAWFRDAPAFEAWIQRERPRHWEALVAFRNHEPAAPPVADAHADRRDARSTGLLSIEEPTAAER</sequence>
<evidence type="ECO:0008006" key="4">
    <source>
        <dbReference type="Google" id="ProtNLM"/>
    </source>
</evidence>
<protein>
    <recommendedName>
        <fullName evidence="4">YkgJ family cysteine cluster protein</fullName>
    </recommendedName>
</protein>
<evidence type="ECO:0000313" key="3">
    <source>
        <dbReference type="Proteomes" id="UP000580839"/>
    </source>
</evidence>
<organism evidence="2 3">
    <name type="scientific">Eiseniibacteriota bacterium</name>
    <dbReference type="NCBI Taxonomy" id="2212470"/>
    <lineage>
        <taxon>Bacteria</taxon>
        <taxon>Candidatus Eiseniibacteriota</taxon>
    </lineage>
</organism>
<evidence type="ECO:0000256" key="1">
    <source>
        <dbReference type="SAM" id="MobiDB-lite"/>
    </source>
</evidence>
<proteinExistence type="predicted"/>
<dbReference type="Pfam" id="PF03692">
    <property type="entry name" value="CxxCxxCC"/>
    <property type="match status" value="1"/>
</dbReference>
<dbReference type="Proteomes" id="UP000580839">
    <property type="component" value="Unassembled WGS sequence"/>
</dbReference>
<feature type="region of interest" description="Disordered" evidence="1">
    <location>
        <begin position="156"/>
        <end position="185"/>
    </location>
</feature>
<comment type="caution">
    <text evidence="2">The sequence shown here is derived from an EMBL/GenBank/DDBJ whole genome shotgun (WGS) entry which is preliminary data.</text>
</comment>
<dbReference type="AlphaFoldDB" id="A0A849SYB7"/>
<dbReference type="EMBL" id="JABFRW010000094">
    <property type="protein sequence ID" value="NOT34099.1"/>
    <property type="molecule type" value="Genomic_DNA"/>
</dbReference>
<dbReference type="InterPro" id="IPR005358">
    <property type="entry name" value="Puta_zinc/iron-chelating_dom"/>
</dbReference>
<gene>
    <name evidence="2" type="ORF">HOP12_08010</name>
</gene>
<evidence type="ECO:0000313" key="2">
    <source>
        <dbReference type="EMBL" id="NOT34099.1"/>
    </source>
</evidence>
<name>A0A849SYB7_UNCEI</name>
<reference evidence="2 3" key="1">
    <citation type="submission" date="2020-04" db="EMBL/GenBank/DDBJ databases">
        <title>Metagenomic profiling of ammonia- and methane-oxidizing microorganisms in a Dutch drinking water treatment plant.</title>
        <authorList>
            <person name="Poghosyan L."/>
            <person name="Leucker S."/>
        </authorList>
    </citation>
    <scope>NUCLEOTIDE SEQUENCE [LARGE SCALE GENOMIC DNA]</scope>
    <source>
        <strain evidence="2">S-RSF-IL-03</strain>
    </source>
</reference>
<accession>A0A849SYB7</accession>